<feature type="region of interest" description="Disordered" evidence="1">
    <location>
        <begin position="26"/>
        <end position="52"/>
    </location>
</feature>
<sequence>MRLRSVRAGIAAAITALTFASSPLALADEPPTTTAEPTTTTSTDVRSSDALSSVGPGHFAGDLLGRKVFNVPGCVPSPEHPTPVLFVHGTAGNTAMWLPAARALKKRGYCVYGWDYGKLPAREQALFPGFYGLADINDNAKELAANVERVKQMTGAKQVDLVGHSQGGTLTKKYIAQLGGADSVRRVVAAGGSFHGTTMGGMTEVAESKGGQQTRSRVRAGDQQRWNSEHIRELNTFPDTDPRVVYTSIYSPSDGVVTPYSSSMLESVGGADVANVNVEATCGGYVNHIFMPMNRKITAMVVWGLEREVGDHAPKGCRF</sequence>
<feature type="signal peptide" evidence="2">
    <location>
        <begin position="1"/>
        <end position="27"/>
    </location>
</feature>
<feature type="chain" id="PRO_5038036800" evidence="2">
    <location>
        <begin position="28"/>
        <end position="319"/>
    </location>
</feature>
<dbReference type="PANTHER" id="PTHR32015">
    <property type="entry name" value="FASTING INDUCED LIPASE"/>
    <property type="match status" value="1"/>
</dbReference>
<keyword evidence="3" id="KW-0378">Hydrolase</keyword>
<dbReference type="PANTHER" id="PTHR32015:SF1">
    <property type="entry name" value="LIPASE"/>
    <property type="match status" value="1"/>
</dbReference>
<reference evidence="3" key="1">
    <citation type="submission" date="2020-11" db="EMBL/GenBank/DDBJ databases">
        <title>Sequencing the genomes of 1000 actinobacteria strains.</title>
        <authorList>
            <person name="Klenk H.-P."/>
        </authorList>
    </citation>
    <scope>NUCLEOTIDE SEQUENCE</scope>
    <source>
        <strain evidence="3">DSM 45632</strain>
    </source>
</reference>
<dbReference type="GO" id="GO:0016042">
    <property type="term" value="P:lipid catabolic process"/>
    <property type="evidence" value="ECO:0007669"/>
    <property type="project" value="InterPro"/>
</dbReference>
<dbReference type="GO" id="GO:0016298">
    <property type="term" value="F:lipase activity"/>
    <property type="evidence" value="ECO:0007669"/>
    <property type="project" value="TreeGrafter"/>
</dbReference>
<evidence type="ECO:0000256" key="2">
    <source>
        <dbReference type="SAM" id="SignalP"/>
    </source>
</evidence>
<organism evidence="3 4">
    <name type="scientific">Corynebacterium aquatimens</name>
    <dbReference type="NCBI Taxonomy" id="1190508"/>
    <lineage>
        <taxon>Bacteria</taxon>
        <taxon>Bacillati</taxon>
        <taxon>Actinomycetota</taxon>
        <taxon>Actinomycetes</taxon>
        <taxon>Mycobacteriales</taxon>
        <taxon>Corynebacteriaceae</taxon>
        <taxon>Corynebacterium</taxon>
    </lineage>
</organism>
<comment type="caution">
    <text evidence="3">The sequence shown here is derived from an EMBL/GenBank/DDBJ whole genome shotgun (WGS) entry which is preliminary data.</text>
</comment>
<dbReference type="AlphaFoldDB" id="A0A931E5N0"/>
<protein>
    <submittedName>
        <fullName evidence="3">Triacylglycerol esterase/lipase EstA (Alpha/beta hydrolase family)</fullName>
    </submittedName>
</protein>
<name>A0A931E5N0_9CORY</name>
<feature type="compositionally biased region" description="Low complexity" evidence="1">
    <location>
        <begin position="26"/>
        <end position="43"/>
    </location>
</feature>
<dbReference type="Gene3D" id="3.40.50.1820">
    <property type="entry name" value="alpha/beta hydrolase"/>
    <property type="match status" value="1"/>
</dbReference>
<evidence type="ECO:0000256" key="1">
    <source>
        <dbReference type="SAM" id="MobiDB-lite"/>
    </source>
</evidence>
<dbReference type="EMBL" id="JADOUE010000001">
    <property type="protein sequence ID" value="MBG6122868.1"/>
    <property type="molecule type" value="Genomic_DNA"/>
</dbReference>
<accession>A0A931E5N0</accession>
<gene>
    <name evidence="3" type="ORF">IW254_001837</name>
</gene>
<keyword evidence="4" id="KW-1185">Reference proteome</keyword>
<evidence type="ECO:0000313" key="3">
    <source>
        <dbReference type="EMBL" id="MBG6122868.1"/>
    </source>
</evidence>
<dbReference type="Proteomes" id="UP000658613">
    <property type="component" value="Unassembled WGS sequence"/>
</dbReference>
<dbReference type="RefSeq" id="WP_196825187.1">
    <property type="nucleotide sequence ID" value="NZ_CP046980.1"/>
</dbReference>
<proteinExistence type="predicted"/>
<dbReference type="InterPro" id="IPR029058">
    <property type="entry name" value="AB_hydrolase_fold"/>
</dbReference>
<dbReference type="InterPro" id="IPR002918">
    <property type="entry name" value="Lipase_EstA/Esterase_EstB"/>
</dbReference>
<dbReference type="Pfam" id="PF01674">
    <property type="entry name" value="Lipase_2"/>
    <property type="match status" value="1"/>
</dbReference>
<keyword evidence="2" id="KW-0732">Signal</keyword>
<evidence type="ECO:0000313" key="4">
    <source>
        <dbReference type="Proteomes" id="UP000658613"/>
    </source>
</evidence>
<dbReference type="SUPFAM" id="SSF53474">
    <property type="entry name" value="alpha/beta-Hydrolases"/>
    <property type="match status" value="1"/>
</dbReference>